<feature type="region of interest" description="Disordered" evidence="1">
    <location>
        <begin position="407"/>
        <end position="431"/>
    </location>
</feature>
<dbReference type="AlphaFoldDB" id="A0A398AAB4"/>
<dbReference type="EMBL" id="CM010629">
    <property type="protein sequence ID" value="RID74415.1"/>
    <property type="molecule type" value="Genomic_DNA"/>
</dbReference>
<dbReference type="PANTHER" id="PTHR33492">
    <property type="entry name" value="OSJNBA0043A12.37 PROTEIN-RELATED"/>
    <property type="match status" value="1"/>
</dbReference>
<dbReference type="SUPFAM" id="SSF56112">
    <property type="entry name" value="Protein kinase-like (PK-like)"/>
    <property type="match status" value="1"/>
</dbReference>
<dbReference type="Proteomes" id="UP000264353">
    <property type="component" value="Chromosome A2"/>
</dbReference>
<feature type="compositionally biased region" description="Polar residues" evidence="1">
    <location>
        <begin position="82"/>
        <end position="94"/>
    </location>
</feature>
<feature type="compositionally biased region" description="Polar residues" evidence="1">
    <location>
        <begin position="108"/>
        <end position="125"/>
    </location>
</feature>
<name>A0A398AAB4_BRACM</name>
<feature type="region of interest" description="Disordered" evidence="1">
    <location>
        <begin position="108"/>
        <end position="136"/>
    </location>
</feature>
<evidence type="ECO:0000256" key="1">
    <source>
        <dbReference type="SAM" id="MobiDB-lite"/>
    </source>
</evidence>
<protein>
    <recommendedName>
        <fullName evidence="2">Myb/SANT-like DNA-binding domain-containing protein</fullName>
    </recommendedName>
</protein>
<dbReference type="InterPro" id="IPR011009">
    <property type="entry name" value="Kinase-like_dom_sf"/>
</dbReference>
<dbReference type="InterPro" id="IPR044822">
    <property type="entry name" value="Myb_DNA-bind_4"/>
</dbReference>
<dbReference type="Pfam" id="PF13837">
    <property type="entry name" value="Myb_DNA-bind_4"/>
    <property type="match status" value="1"/>
</dbReference>
<evidence type="ECO:0000313" key="3">
    <source>
        <dbReference type="EMBL" id="RID74415.1"/>
    </source>
</evidence>
<evidence type="ECO:0000313" key="4">
    <source>
        <dbReference type="Proteomes" id="UP000264353"/>
    </source>
</evidence>
<accession>A0A398AAB4</accession>
<feature type="region of interest" description="Disordered" evidence="1">
    <location>
        <begin position="165"/>
        <end position="187"/>
    </location>
</feature>
<reference evidence="3 4" key="1">
    <citation type="submission" date="2018-06" db="EMBL/GenBank/DDBJ databases">
        <title>WGS assembly of Brassica rapa FPsc.</title>
        <authorList>
            <person name="Bowman J."/>
            <person name="Kohchi T."/>
            <person name="Yamato K."/>
            <person name="Jenkins J."/>
            <person name="Shu S."/>
            <person name="Ishizaki K."/>
            <person name="Yamaoka S."/>
            <person name="Nishihama R."/>
            <person name="Nakamura Y."/>
            <person name="Berger F."/>
            <person name="Adam C."/>
            <person name="Aki S."/>
            <person name="Althoff F."/>
            <person name="Araki T."/>
            <person name="Arteaga-Vazquez M."/>
            <person name="Balasubrmanian S."/>
            <person name="Bauer D."/>
            <person name="Boehm C."/>
            <person name="Briginshaw L."/>
            <person name="Caballero-Perez J."/>
            <person name="Catarino B."/>
            <person name="Chen F."/>
            <person name="Chiyoda S."/>
            <person name="Chovatia M."/>
            <person name="Davies K."/>
            <person name="Delmans M."/>
            <person name="Demura T."/>
            <person name="Dierschke T."/>
            <person name="Dolan L."/>
            <person name="Dorantes-Acosta A."/>
            <person name="Eklund D."/>
            <person name="Florent S."/>
            <person name="Flores-Sandoval E."/>
            <person name="Fujiyama A."/>
            <person name="Fukuzawa H."/>
            <person name="Galik B."/>
            <person name="Grimanelli D."/>
            <person name="Grimwood J."/>
            <person name="Grossniklaus U."/>
            <person name="Hamada T."/>
            <person name="Haseloff J."/>
            <person name="Hetherington A."/>
            <person name="Higo A."/>
            <person name="Hirakawa Y."/>
            <person name="Hundley H."/>
            <person name="Ikeda Y."/>
            <person name="Inoue K."/>
            <person name="Inoue S."/>
            <person name="Ishida S."/>
            <person name="Jia Q."/>
            <person name="Kakita M."/>
            <person name="Kanazawa T."/>
            <person name="Kawai Y."/>
            <person name="Kawashima T."/>
            <person name="Kennedy M."/>
            <person name="Kinose K."/>
            <person name="Kinoshita T."/>
            <person name="Kohara Y."/>
            <person name="Koide E."/>
            <person name="Komatsu K."/>
            <person name="Kopischke S."/>
            <person name="Kubo M."/>
            <person name="Kyozuka J."/>
            <person name="Lagercrantz U."/>
            <person name="Lin S."/>
            <person name="Lindquist E."/>
            <person name="Lipzen A."/>
            <person name="Lu C."/>
            <person name="Luna E."/>
            <person name="Martienssen R."/>
            <person name="Minamino N."/>
            <person name="Mizutani M."/>
            <person name="Mizutani M."/>
            <person name="Mochizuki N."/>
            <person name="Monte I."/>
            <person name="Mosher R."/>
            <person name="Nagasaki H."/>
            <person name="Nakagami H."/>
            <person name="Naramoto S."/>
            <person name="Nishitani K."/>
            <person name="Ohtani M."/>
            <person name="Okamoto T."/>
            <person name="Okumura M."/>
            <person name="Phillips J."/>
            <person name="Pollak B."/>
            <person name="Reinders A."/>
            <person name="Roevekamp M."/>
            <person name="Sano R."/>
            <person name="Sawa S."/>
            <person name="Schmid M."/>
            <person name="Shirakawa M."/>
            <person name="Solano R."/>
            <person name="Spunde A."/>
            <person name="Suetsugu N."/>
            <person name="Sugano S."/>
            <person name="Sugiyama A."/>
            <person name="Sun R."/>
            <person name="Suzuki Y."/>
            <person name="Takenaka M."/>
            <person name="Takezawa D."/>
            <person name="Tomogane H."/>
            <person name="Tsuzuki M."/>
            <person name="Ueda T."/>
            <person name="Umeda M."/>
            <person name="Ward J."/>
            <person name="Watanabe Y."/>
            <person name="Yazaki K."/>
            <person name="Yokoyama R."/>
            <person name="Yoshitake Y."/>
            <person name="Yotsui I."/>
            <person name="Zachgo S."/>
            <person name="Schmutz J."/>
        </authorList>
    </citation>
    <scope>NUCLEOTIDE SEQUENCE [LARGE SCALE GENOMIC DNA]</scope>
    <source>
        <strain evidence="4">cv. B-3</strain>
    </source>
</reference>
<feature type="region of interest" description="Disordered" evidence="1">
    <location>
        <begin position="59"/>
        <end position="94"/>
    </location>
</feature>
<organism evidence="3 4">
    <name type="scientific">Brassica campestris</name>
    <name type="common">Field mustard</name>
    <dbReference type="NCBI Taxonomy" id="3711"/>
    <lineage>
        <taxon>Eukaryota</taxon>
        <taxon>Viridiplantae</taxon>
        <taxon>Streptophyta</taxon>
        <taxon>Embryophyta</taxon>
        <taxon>Tracheophyta</taxon>
        <taxon>Spermatophyta</taxon>
        <taxon>Magnoliopsida</taxon>
        <taxon>eudicotyledons</taxon>
        <taxon>Gunneridae</taxon>
        <taxon>Pentapetalae</taxon>
        <taxon>rosids</taxon>
        <taxon>malvids</taxon>
        <taxon>Brassicales</taxon>
        <taxon>Brassicaceae</taxon>
        <taxon>Brassiceae</taxon>
        <taxon>Brassica</taxon>
    </lineage>
</organism>
<dbReference type="Gene3D" id="1.10.10.60">
    <property type="entry name" value="Homeodomain-like"/>
    <property type="match status" value="1"/>
</dbReference>
<dbReference type="PANTHER" id="PTHR33492:SF9">
    <property type="entry name" value="GB|AAB80672.1"/>
    <property type="match status" value="1"/>
</dbReference>
<evidence type="ECO:0000259" key="2">
    <source>
        <dbReference type="Pfam" id="PF13837"/>
    </source>
</evidence>
<proteinExistence type="predicted"/>
<feature type="region of interest" description="Disordered" evidence="1">
    <location>
        <begin position="1"/>
        <end position="39"/>
    </location>
</feature>
<gene>
    <name evidence="3" type="ORF">BRARA_B01515</name>
</gene>
<feature type="domain" description="Myb/SANT-like DNA-binding" evidence="2">
    <location>
        <begin position="146"/>
        <end position="230"/>
    </location>
</feature>
<sequence length="497" mass="54952">MGETTKGDATKPSPNQISPPKDSSLDHQTPNPSVFHHQHQSFLSSPIFIPTVSSPGAPVIPKRPRFSSSGGLSPPQWRALPSPSTVPTASTISSLPFPSTAVIAASSTETAGSSPLVQEATNTEKQQPETESFQHKFRKGKYVSPVWKPNEMLCLARAWRVQYQNQRTGSGSGSGSGEGRGKTRAEKDREVAEYLNRKGVNRDSKVAGTKWDNMLGEFRKVDEWEKGADRERFGKSYFRLSPYERKQHQLPASFDEEVYNELALFIGPRVRAPTISRSVSGGATADVTLTPPSAETLPPPLHPPVMTSRDDINNNPITSIVPHAEYLDKASEKDLSLSFKPRGIRVKPLNVDQLIESLMCVTRALVALHDISFMHRNMGWENVMKSETTSTSNAEWFVCGFEEAAESPQLNPHRPAAQEEEEERGRHAPEMERGLHAVKVDVWGVGYMIKTCGVSNVPKMLRELQGKCLEPNQENRPTAADCFHHLLQVQPAVPSSY</sequence>
<dbReference type="Gene3D" id="1.10.510.10">
    <property type="entry name" value="Transferase(Phosphotransferase) domain 1"/>
    <property type="match status" value="1"/>
</dbReference>